<dbReference type="PROSITE" id="PS00211">
    <property type="entry name" value="ABC_TRANSPORTER_1"/>
    <property type="match status" value="1"/>
</dbReference>
<keyword evidence="8" id="KW-1185">Reference proteome</keyword>
<evidence type="ECO:0000256" key="4">
    <source>
        <dbReference type="ARBA" id="ARBA00022840"/>
    </source>
</evidence>
<evidence type="ECO:0000256" key="2">
    <source>
        <dbReference type="ARBA" id="ARBA00022448"/>
    </source>
</evidence>
<dbReference type="InterPro" id="IPR003439">
    <property type="entry name" value="ABC_transporter-like_ATP-bd"/>
</dbReference>
<organism evidence="7 8">
    <name type="scientific">Paracoccus aurantius</name>
    <dbReference type="NCBI Taxonomy" id="3073814"/>
    <lineage>
        <taxon>Bacteria</taxon>
        <taxon>Pseudomonadati</taxon>
        <taxon>Pseudomonadota</taxon>
        <taxon>Alphaproteobacteria</taxon>
        <taxon>Rhodobacterales</taxon>
        <taxon>Paracoccaceae</taxon>
        <taxon>Paracoccus</taxon>
    </lineage>
</organism>
<dbReference type="Gene3D" id="2.40.50.140">
    <property type="entry name" value="Nucleic acid-binding proteins"/>
    <property type="match status" value="1"/>
</dbReference>
<keyword evidence="3" id="KW-0547">Nucleotide-binding</keyword>
<dbReference type="GO" id="GO:0005524">
    <property type="term" value="F:ATP binding"/>
    <property type="evidence" value="ECO:0007669"/>
    <property type="project" value="UniProtKB-KW"/>
</dbReference>
<comment type="caution">
    <text evidence="7">The sequence shown here is derived from an EMBL/GenBank/DDBJ whole genome shotgun (WGS) entry which is preliminary data.</text>
</comment>
<keyword evidence="2" id="KW-0813">Transport</keyword>
<evidence type="ECO:0000259" key="6">
    <source>
        <dbReference type="PROSITE" id="PS50893"/>
    </source>
</evidence>
<dbReference type="SMART" id="SM00382">
    <property type="entry name" value="AAA"/>
    <property type="match status" value="1"/>
</dbReference>
<dbReference type="InterPro" id="IPR047641">
    <property type="entry name" value="ABC_transpr_MalK/UgpC-like"/>
</dbReference>
<dbReference type="Pfam" id="PF08402">
    <property type="entry name" value="TOBE_2"/>
    <property type="match status" value="1"/>
</dbReference>
<dbReference type="PANTHER" id="PTHR43875:SF1">
    <property type="entry name" value="OSMOPROTECTIVE COMPOUNDS UPTAKE ATP-BINDING PROTEIN GGTA"/>
    <property type="match status" value="1"/>
</dbReference>
<accession>A0ABU2HZ55</accession>
<dbReference type="PANTHER" id="PTHR43875">
    <property type="entry name" value="MALTODEXTRIN IMPORT ATP-BINDING PROTEIN MSMX"/>
    <property type="match status" value="1"/>
</dbReference>
<dbReference type="InterPro" id="IPR003593">
    <property type="entry name" value="AAA+_ATPase"/>
</dbReference>
<dbReference type="Gene3D" id="2.40.50.100">
    <property type="match status" value="1"/>
</dbReference>
<dbReference type="Proteomes" id="UP001269144">
    <property type="component" value="Unassembled WGS sequence"/>
</dbReference>
<dbReference type="EMBL" id="JAVQLW010000005">
    <property type="protein sequence ID" value="MDS9470027.1"/>
    <property type="molecule type" value="Genomic_DNA"/>
</dbReference>
<comment type="similarity">
    <text evidence="1">Belongs to the ABC transporter superfamily.</text>
</comment>
<dbReference type="InterPro" id="IPR027417">
    <property type="entry name" value="P-loop_NTPase"/>
</dbReference>
<sequence length="331" mass="36370">MADVELQGIGKRFGALRALDDVSMTVPDGAFVVLLGPTGAGKTTLLRIVSGLDPADQGRVVIGGHDVSTATPAQRNVAMVFQQYSLYPHLTVRENLEFPLKSPLLRTPVEQIGRKVGEVAEVLQISHKLDNKATDLSGGEMQRVSIGRALVRRPAVYLMDEPLSSLDAKLRSDLRIELKRIQQEMGATFLYVTHDQIEAMTMATHVGVLDQGRLVQFGPPRQIYEDPVSIHAASRLGLPRINILPAGLFGPAPAGARHIGLRPEQIRQGEGGESLVKRVEHLGDQTRLHLTFRDHDLVTVTDTHTKLRPGDMVRIRPEKPLFFDAAGDRIH</sequence>
<dbReference type="InterPro" id="IPR013611">
    <property type="entry name" value="Transp-assoc_OB_typ2"/>
</dbReference>
<dbReference type="Pfam" id="PF00005">
    <property type="entry name" value="ABC_tran"/>
    <property type="match status" value="1"/>
</dbReference>
<dbReference type="RefSeq" id="WP_311162821.1">
    <property type="nucleotide sequence ID" value="NZ_JAVQLW010000005.1"/>
</dbReference>
<evidence type="ECO:0000313" key="7">
    <source>
        <dbReference type="EMBL" id="MDS9470027.1"/>
    </source>
</evidence>
<evidence type="ECO:0000313" key="8">
    <source>
        <dbReference type="Proteomes" id="UP001269144"/>
    </source>
</evidence>
<dbReference type="PROSITE" id="PS50893">
    <property type="entry name" value="ABC_TRANSPORTER_2"/>
    <property type="match status" value="1"/>
</dbReference>
<dbReference type="InterPro" id="IPR017871">
    <property type="entry name" value="ABC_transporter-like_CS"/>
</dbReference>
<dbReference type="PROSITE" id="PS50889">
    <property type="entry name" value="S4"/>
    <property type="match status" value="1"/>
</dbReference>
<dbReference type="SUPFAM" id="SSF50331">
    <property type="entry name" value="MOP-like"/>
    <property type="match status" value="1"/>
</dbReference>
<keyword evidence="5" id="KW-0694">RNA-binding</keyword>
<evidence type="ECO:0000256" key="1">
    <source>
        <dbReference type="ARBA" id="ARBA00005417"/>
    </source>
</evidence>
<feature type="domain" description="ABC transporter" evidence="6">
    <location>
        <begin position="4"/>
        <end position="236"/>
    </location>
</feature>
<evidence type="ECO:0000256" key="5">
    <source>
        <dbReference type="PROSITE-ProRule" id="PRU00182"/>
    </source>
</evidence>
<dbReference type="InterPro" id="IPR012340">
    <property type="entry name" value="NA-bd_OB-fold"/>
</dbReference>
<proteinExistence type="inferred from homology"/>
<keyword evidence="4 7" id="KW-0067">ATP-binding</keyword>
<dbReference type="SUPFAM" id="SSF52540">
    <property type="entry name" value="P-loop containing nucleoside triphosphate hydrolases"/>
    <property type="match status" value="1"/>
</dbReference>
<evidence type="ECO:0000256" key="3">
    <source>
        <dbReference type="ARBA" id="ARBA00022741"/>
    </source>
</evidence>
<reference evidence="8" key="1">
    <citation type="submission" date="2023-07" db="EMBL/GenBank/DDBJ databases">
        <title>Paracoccus sp. MBLB3053 whole genome sequence.</title>
        <authorList>
            <person name="Hwang C.Y."/>
            <person name="Cho E.-S."/>
            <person name="Seo M.-J."/>
        </authorList>
    </citation>
    <scope>NUCLEOTIDE SEQUENCE [LARGE SCALE GENOMIC DNA]</scope>
    <source>
        <strain evidence="8">MBLB3053</strain>
    </source>
</reference>
<protein>
    <submittedName>
        <fullName evidence="7">ABC transporter ATP-binding protein</fullName>
    </submittedName>
</protein>
<name>A0ABU2HZ55_9RHOB</name>
<dbReference type="Gene3D" id="3.40.50.300">
    <property type="entry name" value="P-loop containing nucleotide triphosphate hydrolases"/>
    <property type="match status" value="1"/>
</dbReference>
<gene>
    <name evidence="7" type="ORF">RGQ15_20970</name>
</gene>
<dbReference type="InterPro" id="IPR008995">
    <property type="entry name" value="Mo/tungstate-bd_C_term_dom"/>
</dbReference>